<dbReference type="InterPro" id="IPR029063">
    <property type="entry name" value="SAM-dependent_MTases_sf"/>
</dbReference>
<reference evidence="1" key="1">
    <citation type="journal article" date="2015" name="ISME J.">
        <title>Draft Genome Sequence of Streptomyces incarnatus NRRL8089, which Produces the Nucleoside Antibiotic Sinefungin.</title>
        <authorList>
            <person name="Oshima K."/>
            <person name="Hattori M."/>
            <person name="Shimizu H."/>
            <person name="Fukuda K."/>
            <person name="Nemoto M."/>
            <person name="Inagaki K."/>
            <person name="Tamura T."/>
        </authorList>
    </citation>
    <scope>NUCLEOTIDE SEQUENCE</scope>
    <source>
        <strain evidence="1">FACHB-1375</strain>
    </source>
</reference>
<dbReference type="CDD" id="cd02440">
    <property type="entry name" value="AdoMet_MTases"/>
    <property type="match status" value="1"/>
</dbReference>
<keyword evidence="2" id="KW-1185">Reference proteome</keyword>
<comment type="caution">
    <text evidence="1">The sequence shown here is derived from an EMBL/GenBank/DDBJ whole genome shotgun (WGS) entry which is preliminary data.</text>
</comment>
<dbReference type="Pfam" id="PF11899">
    <property type="entry name" value="DUF3419"/>
    <property type="match status" value="1"/>
</dbReference>
<evidence type="ECO:0000313" key="2">
    <source>
        <dbReference type="Proteomes" id="UP000641646"/>
    </source>
</evidence>
<dbReference type="PANTHER" id="PTHR47473:SF1">
    <property type="entry name" value="METHYLTRANSFERASE DOMAIN-CONTAINING PROTEIN"/>
    <property type="match status" value="1"/>
</dbReference>
<dbReference type="PANTHER" id="PTHR47473">
    <property type="entry name" value="BTA1P"/>
    <property type="match status" value="1"/>
</dbReference>
<sequence length="384" mass="45115">MPSEIALAANFSEIRYAQCWEDADILLSALDIQADSVCLSIASGGDNTLAMLSRSPKRVIAVDLSPAQIACLELRVAAYRELTHPELLVLMGSRNDLEEPKEKISFSPTFNLQISKIRTHLYRRCRSHLSPNVREFWDDRLSAIASGIGASGKFERYLALFRRYILPLIHNRDDLIGFLQLDTPEERHIFYENRWNNWRWQLLFRVFFSQFVLGRLGTDPSFLKYANISLAEHLLARIRHALITLNPAENPYLHWTIFGQHLHVLPYALRPENFDSIRTNLDRLEWRCTAIEDFLGNWDEDVIDRFNLSNIFEFMSLDNYRDLLRQIMRVGRRKGRLVYWNRLVERRRPESMADCLRSLSSLAEELYQKDKVFFYRDLIVEEII</sequence>
<evidence type="ECO:0000313" key="1">
    <source>
        <dbReference type="EMBL" id="MBD2185779.1"/>
    </source>
</evidence>
<dbReference type="InterPro" id="IPR021829">
    <property type="entry name" value="DUF3419"/>
</dbReference>
<name>A0A926VL60_9CYAN</name>
<reference evidence="1" key="2">
    <citation type="submission" date="2020-08" db="EMBL/GenBank/DDBJ databases">
        <authorList>
            <person name="Chen M."/>
            <person name="Teng W."/>
            <person name="Zhao L."/>
            <person name="Hu C."/>
            <person name="Zhou Y."/>
            <person name="Han B."/>
            <person name="Song L."/>
            <person name="Shu W."/>
        </authorList>
    </citation>
    <scope>NUCLEOTIDE SEQUENCE</scope>
    <source>
        <strain evidence="1">FACHB-1375</strain>
    </source>
</reference>
<dbReference type="AlphaFoldDB" id="A0A926VL60"/>
<gene>
    <name evidence="1" type="ORF">H6G03_32745</name>
</gene>
<dbReference type="Proteomes" id="UP000641646">
    <property type="component" value="Unassembled WGS sequence"/>
</dbReference>
<organism evidence="1 2">
    <name type="scientific">Aerosakkonema funiforme FACHB-1375</name>
    <dbReference type="NCBI Taxonomy" id="2949571"/>
    <lineage>
        <taxon>Bacteria</taxon>
        <taxon>Bacillati</taxon>
        <taxon>Cyanobacteriota</taxon>
        <taxon>Cyanophyceae</taxon>
        <taxon>Oscillatoriophycideae</taxon>
        <taxon>Aerosakkonematales</taxon>
        <taxon>Aerosakkonemataceae</taxon>
        <taxon>Aerosakkonema</taxon>
    </lineage>
</organism>
<accession>A0A926VL60</accession>
<dbReference type="SUPFAM" id="SSF53335">
    <property type="entry name" value="S-adenosyl-L-methionine-dependent methyltransferases"/>
    <property type="match status" value="2"/>
</dbReference>
<dbReference type="RefSeq" id="WP_190474414.1">
    <property type="nucleotide sequence ID" value="NZ_JACJPW010000142.1"/>
</dbReference>
<dbReference type="EMBL" id="JACJPW010000142">
    <property type="protein sequence ID" value="MBD2185779.1"/>
    <property type="molecule type" value="Genomic_DNA"/>
</dbReference>
<protein>
    <submittedName>
        <fullName evidence="1">DUF3419 family protein</fullName>
    </submittedName>
</protein>
<proteinExistence type="predicted"/>